<evidence type="ECO:0000313" key="2">
    <source>
        <dbReference type="Proteomes" id="UP000886856"/>
    </source>
</evidence>
<comment type="caution">
    <text evidence="1">The sequence shown here is derived from an EMBL/GenBank/DDBJ whole genome shotgun (WGS) entry which is preliminary data.</text>
</comment>
<reference evidence="1" key="1">
    <citation type="journal article" date="2021" name="PeerJ">
        <title>Extensive microbial diversity within the chicken gut microbiome revealed by metagenomics and culture.</title>
        <authorList>
            <person name="Gilroy R."/>
            <person name="Ravi A."/>
            <person name="Getino M."/>
            <person name="Pursley I."/>
            <person name="Horton D.L."/>
            <person name="Alikhan N.F."/>
            <person name="Baker D."/>
            <person name="Gharbi K."/>
            <person name="Hall N."/>
            <person name="Watson M."/>
            <person name="Adriaenssens E.M."/>
            <person name="Foster-Nyarko E."/>
            <person name="Jarju S."/>
            <person name="Secka A."/>
            <person name="Antonio M."/>
            <person name="Oren A."/>
            <person name="Chaudhuri R.R."/>
            <person name="La Ragione R."/>
            <person name="Hildebrand F."/>
            <person name="Pallen M.J."/>
        </authorList>
    </citation>
    <scope>NUCLEOTIDE SEQUENCE</scope>
    <source>
        <strain evidence="1">CHK171-505</strain>
    </source>
</reference>
<name>A0A9D2KWY4_9LACT</name>
<dbReference type="EMBL" id="DWYW01000200">
    <property type="protein sequence ID" value="HJA90882.1"/>
    <property type="molecule type" value="Genomic_DNA"/>
</dbReference>
<dbReference type="AlphaFoldDB" id="A0A9D2KWY4"/>
<proteinExistence type="predicted"/>
<protein>
    <submittedName>
        <fullName evidence="1">Uncharacterized protein</fullName>
    </submittedName>
</protein>
<sequence length="144" mass="17830">MRVRNTLSNNTRKSFVRERTIEGGPYKLFSIYTRTMKQEHEAKEPRGKRKKVSTISKQRWNEHWSQKRAELKFYKNFGEGDYYGTWTHNNKFMPKRPEDFKMYKDSVLKQLQRLYKKEGFEFRYMWFTSYQFSADETYVQRIHH</sequence>
<gene>
    <name evidence="1" type="ORF">H9948_08850</name>
</gene>
<dbReference type="Proteomes" id="UP000886856">
    <property type="component" value="Unassembled WGS sequence"/>
</dbReference>
<accession>A0A9D2KWY4</accession>
<evidence type="ECO:0000313" key="1">
    <source>
        <dbReference type="EMBL" id="HJA90882.1"/>
    </source>
</evidence>
<reference evidence="1" key="2">
    <citation type="submission" date="2021-04" db="EMBL/GenBank/DDBJ databases">
        <authorList>
            <person name="Gilroy R."/>
        </authorList>
    </citation>
    <scope>NUCLEOTIDE SEQUENCE</scope>
    <source>
        <strain evidence="1">CHK171-505</strain>
    </source>
</reference>
<organism evidence="1 2">
    <name type="scientific">Candidatus Jeotgalibaca merdavium</name>
    <dbReference type="NCBI Taxonomy" id="2838627"/>
    <lineage>
        <taxon>Bacteria</taxon>
        <taxon>Bacillati</taxon>
        <taxon>Bacillota</taxon>
        <taxon>Bacilli</taxon>
        <taxon>Lactobacillales</taxon>
        <taxon>Carnobacteriaceae</taxon>
        <taxon>Jeotgalibaca</taxon>
    </lineage>
</organism>
<feature type="non-terminal residue" evidence="1">
    <location>
        <position position="144"/>
    </location>
</feature>